<dbReference type="OrthoDB" id="204533at2157"/>
<comment type="caution">
    <text evidence="1">The sequence shown here is derived from an EMBL/GenBank/DDBJ whole genome shotgun (WGS) entry which is preliminary data.</text>
</comment>
<dbReference type="eggNOG" id="arCOG04606">
    <property type="taxonomic scope" value="Archaea"/>
</dbReference>
<dbReference type="EMBL" id="ASGZ01000002">
    <property type="protein sequence ID" value="ESP89964.1"/>
    <property type="molecule type" value="Genomic_DNA"/>
</dbReference>
<keyword evidence="2" id="KW-1185">Reference proteome</keyword>
<evidence type="ECO:0000313" key="2">
    <source>
        <dbReference type="Proteomes" id="UP000017840"/>
    </source>
</evidence>
<reference evidence="1 2" key="1">
    <citation type="journal article" date="2013" name="Genome Announc.">
        <title>Draft Genome Sequence of 'Candidatus Halobonum tyrrellensis' Strain G22, Isolated from the Hypersaline Waters of Lake Tyrrell, Australia.</title>
        <authorList>
            <person name="Ugalde J.A."/>
            <person name="Narasingarao P."/>
            <person name="Kuo S."/>
            <person name="Podell S."/>
            <person name="Allen E.E."/>
        </authorList>
    </citation>
    <scope>NUCLEOTIDE SEQUENCE [LARGE SCALE GENOMIC DNA]</scope>
    <source>
        <strain evidence="1 2">G22</strain>
    </source>
</reference>
<dbReference type="Proteomes" id="UP000017840">
    <property type="component" value="Unassembled WGS sequence"/>
</dbReference>
<protein>
    <recommendedName>
        <fullName evidence="3">Hsp20/alpha crystallin family protein</fullName>
    </recommendedName>
</protein>
<name>V4HPX2_9EURY</name>
<dbReference type="InterPro" id="IPR055551">
    <property type="entry name" value="DUF7127"/>
</dbReference>
<evidence type="ECO:0000313" key="1">
    <source>
        <dbReference type="EMBL" id="ESP89964.1"/>
    </source>
</evidence>
<dbReference type="AlphaFoldDB" id="V4HPX2"/>
<evidence type="ECO:0008006" key="3">
    <source>
        <dbReference type="Google" id="ProtNLM"/>
    </source>
</evidence>
<proteinExistence type="predicted"/>
<dbReference type="RefSeq" id="WP_023392668.1">
    <property type="nucleotide sequence ID" value="NZ_ASGZ01000002.1"/>
</dbReference>
<dbReference type="Pfam" id="PF23444">
    <property type="entry name" value="DUF7127"/>
    <property type="match status" value="1"/>
</dbReference>
<accession>V4HPX2</accession>
<gene>
    <name evidence="1" type="ORF">K933_00337</name>
</gene>
<organism evidence="1 2">
    <name type="scientific">Candidatus Halobonum tyrrellensis G22</name>
    <dbReference type="NCBI Taxonomy" id="1324957"/>
    <lineage>
        <taxon>Archaea</taxon>
        <taxon>Methanobacteriati</taxon>
        <taxon>Methanobacteriota</taxon>
        <taxon>Stenosarchaea group</taxon>
        <taxon>Halobacteria</taxon>
        <taxon>Halobacteriales</taxon>
        <taxon>Haloferacaceae</taxon>
        <taxon>Candidatus Halobonum</taxon>
    </lineage>
</organism>
<sequence>METPQALRAVDQGEIPVRKYEYDDGTVIVADFGGVGDDPSVDVVGRTAIVVGDDEQVEFGVPPEATDVSMNGGVLTIDAR</sequence>